<name>A0ABY4T2Z0_9GAMM</name>
<keyword evidence="2" id="KW-1133">Transmembrane helix</keyword>
<dbReference type="PANTHER" id="PTHR32305">
    <property type="match status" value="1"/>
</dbReference>
<dbReference type="InterPro" id="IPR006530">
    <property type="entry name" value="YD"/>
</dbReference>
<feature type="transmembrane region" description="Helical" evidence="2">
    <location>
        <begin position="1525"/>
        <end position="1545"/>
    </location>
</feature>
<reference evidence="4" key="1">
    <citation type="submission" date="2020-10" db="EMBL/GenBank/DDBJ databases">
        <title>Whole-genome sequence of Luteibacter sp. EIF3.</title>
        <authorList>
            <person name="Friedrich I."/>
            <person name="Hertel R."/>
            <person name="Daniel R."/>
        </authorList>
    </citation>
    <scope>NUCLEOTIDE SEQUENCE</scope>
    <source>
        <strain evidence="4">EIF3</strain>
    </source>
</reference>
<evidence type="ECO:0000256" key="2">
    <source>
        <dbReference type="SAM" id="Phobius"/>
    </source>
</evidence>
<dbReference type="InterPro" id="IPR056823">
    <property type="entry name" value="TEN-like_YD-shell"/>
</dbReference>
<protein>
    <recommendedName>
        <fullName evidence="3">Teneurin-like YD-shell domain-containing protein</fullName>
    </recommendedName>
</protein>
<dbReference type="Pfam" id="PF25023">
    <property type="entry name" value="TEN_YD-shell"/>
    <property type="match status" value="1"/>
</dbReference>
<dbReference type="Gene3D" id="2.180.10.10">
    <property type="entry name" value="RHS repeat-associated core"/>
    <property type="match status" value="2"/>
</dbReference>
<dbReference type="InterPro" id="IPR050708">
    <property type="entry name" value="T6SS_VgrG/RHS"/>
</dbReference>
<dbReference type="EMBL" id="CP063231">
    <property type="protein sequence ID" value="URL57166.1"/>
    <property type="molecule type" value="Genomic_DNA"/>
</dbReference>
<dbReference type="PANTHER" id="PTHR32305:SF15">
    <property type="entry name" value="PROTEIN RHSA-RELATED"/>
    <property type="match status" value="1"/>
</dbReference>
<dbReference type="Proteomes" id="UP001056681">
    <property type="component" value="Chromosome"/>
</dbReference>
<sequence>MHFGESHNQMGKDPCDYESDAIFNSLTEKRNNVQPRTGLFEACVPLPRIVGNLGFGPAIDMSLFYSPVVNNASALGDGWSFAFTTYHEKSGKLTLHTGEVLSVESKKDLKTASVIVRWKSDGAIEVEYKDGRVETLRSQPKSGIWVPVRLTTDGCRYVALSWIVVPQGVDYAVEYQIRLTGIRNDMPVHAADPAPVRAEAARQLVSLEYEPDWAPSLVLITFWFGSDDELTYVLTIENVALRAITPPEGEAFNCELTYIDDDVCGWLLNSIRTFDGLTEQVEYVPETRTFEEDSKLNYLPCVSRYTVTPRAGGKPMVTTYAYSQNEKDPSAAYTTTVTEVATSGGRKTVYVYDSSYTMVSETTTRGVSTLERKFKSTSVGFYSTKKNQFPEAPGPCSARTTETCFSRSGVSRTEYSNSYFEGSTLKFIHSKCNKTYFDYAPEGDFLDAYLVEERTLADDYLSSGKSMPVEDDVKKLNADLTMRQVGRESRHSAVDGLNRKKVVYVRTKLCAGDSAICQETDYFSDGYRRGLVKQVVQGLEVGYSLGSDVSSTAYEYSLNGTSMTITTTCSRGGESRSTSKSVSILSGRCLSEVDACGNTTIYAFDRAGRLSSRTACKGTAYSEVTNYTYPVLGRMEITEADGRKRAAESDGRDNIIKEEVYEGGAWNTVSSVEYDELGRRATITSFDAAGKVAIKEVCSFGYDDWNEESRRTYSDGRVEFDEFDPIFLVRDEWEGKQTDKHRKRTFYRPDDQVACIRWLDAEGRAFMGEAYSYSEGRLSGVVTGHDDGGEEVATEYDGLGRVTAVRRRLREKCPISAAPFPITGGGDVSKREWWDGELKPSSKRLEHIVAYEYRAGDFLNPEPVSVAFFDAGEDWDRFSAGKSIDFQDTGFPKSPNPSADYVLRISERELDVWGRVTSITRAGVRERMTYEGVAPAPRTITRADGTRLTYDYIKELGYRTSKVSGSDGNGSKSRSLSYVHGATRQSTVKEGATELAFNHDLNEWPTTEKVTLASGSVREIRAVRSLGGRILSEVDATGGQVTYTYNAAGQRTSTQRGTDIKTTHAYNAASMLSLEEVSYAGEKAQVAYAYDAMYREVSRTFTLPGTTVLTLKREYDARSRLLSMRLTNGVKELASKTFTYDKFDRLGGCTTAGLWKPLNPKGKPIDSQAFTYDGLGNVVMCVTRFGTATCSSKYSYDASGCRLVGVTHDHDDYMVGGKRSVELTYDACGRLTRDAQGKTYDYDWMGRLIRAGSRYYTYDGMDRLASSGAATDQRQLVFDGMDLRGEHGQGDAGRYFYAGSAACSIQRVKLGSVDRTLFELCDTDGTVLVTYDRTAKTFKHHAYTAYGEHSSDETDSLLGFQGAYRDVDGATDRYPLGQGYRWYAPGHMQFNAPDSESPYGVGGMHPYGYCAGDPINYQDPSGHAFGWLKSALQWAGDAINTVHSYTPVGMLMARIQQRGPDWLNKTVKIGEALAWGVVGVAGTVFTGGTSLVLVSIAVTLAVASAGIGIAAIIVSDSDPATASTLNWIAFGMSVGSAAAGLRAGLGKVGALTRNGNRWTQSVAKDTTTVAARNAAKTARTQVLSGDVGRATVELTLGSLPSLGEDSVTKKSQPSRSSLWAAAPAAGAATSANARLLVSLKPYGSEVVGAMIDGVGSALGSAGVFDDQATAKALADADGTVGVPVQSLGGQYDLGTSLAGRMRSRTSRLRFR</sequence>
<accession>A0ABY4T2Z0</accession>
<feature type="transmembrane region" description="Helical" evidence="2">
    <location>
        <begin position="1491"/>
        <end position="1513"/>
    </location>
</feature>
<feature type="domain" description="Teneurin-like YD-shell" evidence="3">
    <location>
        <begin position="1037"/>
        <end position="1264"/>
    </location>
</feature>
<dbReference type="NCBIfam" id="TIGR01643">
    <property type="entry name" value="YD_repeat_2x"/>
    <property type="match status" value="1"/>
</dbReference>
<dbReference type="RefSeq" id="WP_250338105.1">
    <property type="nucleotide sequence ID" value="NZ_CP063231.1"/>
</dbReference>
<evidence type="ECO:0000313" key="5">
    <source>
        <dbReference type="Proteomes" id="UP001056681"/>
    </source>
</evidence>
<proteinExistence type="predicted"/>
<evidence type="ECO:0000256" key="1">
    <source>
        <dbReference type="ARBA" id="ARBA00022737"/>
    </source>
</evidence>
<keyword evidence="1" id="KW-0677">Repeat</keyword>
<dbReference type="NCBIfam" id="TIGR03696">
    <property type="entry name" value="Rhs_assc_core"/>
    <property type="match status" value="1"/>
</dbReference>
<gene>
    <name evidence="4" type="ORF">IM816_10915</name>
</gene>
<dbReference type="InterPro" id="IPR022385">
    <property type="entry name" value="Rhs_assc_core"/>
</dbReference>
<keyword evidence="2" id="KW-0472">Membrane</keyword>
<keyword evidence="5" id="KW-1185">Reference proteome</keyword>
<keyword evidence="2" id="KW-0812">Transmembrane</keyword>
<organism evidence="4 5">
    <name type="scientific">Luteibacter flocculans</name>
    <dbReference type="NCBI Taxonomy" id="2780091"/>
    <lineage>
        <taxon>Bacteria</taxon>
        <taxon>Pseudomonadati</taxon>
        <taxon>Pseudomonadota</taxon>
        <taxon>Gammaproteobacteria</taxon>
        <taxon>Lysobacterales</taxon>
        <taxon>Rhodanobacteraceae</taxon>
        <taxon>Luteibacter</taxon>
    </lineage>
</organism>
<evidence type="ECO:0000259" key="3">
    <source>
        <dbReference type="Pfam" id="PF25023"/>
    </source>
</evidence>
<evidence type="ECO:0000313" key="4">
    <source>
        <dbReference type="EMBL" id="URL57166.1"/>
    </source>
</evidence>